<dbReference type="GO" id="GO:0007186">
    <property type="term" value="P:G protein-coupled receptor signaling pathway"/>
    <property type="evidence" value="ECO:0007669"/>
    <property type="project" value="InterPro"/>
</dbReference>
<keyword evidence="5" id="KW-0807">Transducer</keyword>
<organism evidence="8 9">
    <name type="scientific">Mortierella alpina</name>
    <name type="common">Oleaginous fungus</name>
    <name type="synonym">Mortierella renispora</name>
    <dbReference type="NCBI Taxonomy" id="64518"/>
    <lineage>
        <taxon>Eukaryota</taxon>
        <taxon>Fungi</taxon>
        <taxon>Fungi incertae sedis</taxon>
        <taxon>Mucoromycota</taxon>
        <taxon>Mortierellomycotina</taxon>
        <taxon>Mortierellomycetes</taxon>
        <taxon>Mortierellales</taxon>
        <taxon>Mortierellaceae</taxon>
        <taxon>Mortierella</taxon>
    </lineage>
</organism>
<dbReference type="InterPro" id="IPR011025">
    <property type="entry name" value="GproteinA_insert"/>
</dbReference>
<dbReference type="GO" id="GO:0003924">
    <property type="term" value="F:GTPase activity"/>
    <property type="evidence" value="ECO:0007669"/>
    <property type="project" value="InterPro"/>
</dbReference>
<dbReference type="FunFam" id="3.40.50.300:FF:000563">
    <property type="entry name" value="Guanine nucleotide-binding protein alpha subunit"/>
    <property type="match status" value="1"/>
</dbReference>
<dbReference type="GO" id="GO:0031683">
    <property type="term" value="F:G-protein beta/gamma-subunit complex binding"/>
    <property type="evidence" value="ECO:0007669"/>
    <property type="project" value="InterPro"/>
</dbReference>
<dbReference type="Gene3D" id="1.10.400.10">
    <property type="entry name" value="GI Alpha 1, domain 2-like"/>
    <property type="match status" value="1"/>
</dbReference>
<dbReference type="PRINTS" id="PR00318">
    <property type="entry name" value="GPROTEINA"/>
</dbReference>
<gene>
    <name evidence="8" type="ORF">BGZ70_007496</name>
</gene>
<feature type="binding site" evidence="7">
    <location>
        <position position="51"/>
    </location>
    <ligand>
        <name>Mg(2+)</name>
        <dbReference type="ChEBI" id="CHEBI:18420"/>
    </ligand>
</feature>
<dbReference type="GO" id="GO:0000750">
    <property type="term" value="P:pheromone-dependent signal transduction involved in conjugation with cellular fusion"/>
    <property type="evidence" value="ECO:0007669"/>
    <property type="project" value="TreeGrafter"/>
</dbReference>
<sequence length="357" mass="40540">MAAPTNRGSCVSTPSEEAQSKKIDIALKADERRRKLEVKLLLLGAGEAGKTTIIKQMKLMHASGFSAPEREAFRAFVFANMVGAMQAILGAMEDNGMALTYRENERYLPVFATTPRIANGAPYPPQYQAALKALWRDPSVQQVYHLGHTFALADNVKYFFDSVDRLYSHDYMPDDADILRCRVKSTGITETTFHLGSLTYRMFDVGGQRSERKKWMHCFEGVTAVLFLAAISGYDQCLVEDKDANQMEEAMMLFDQICNSQWFVNTSIILFLNKTDIFKAKIQYSSIKAYFPDYDGPDGDVAEATEFFRKRFTRLNRSEHKEVYVHYTDATDTNLLRHIMASVNDIILARNVKAMFL</sequence>
<dbReference type="SUPFAM" id="SSF47895">
    <property type="entry name" value="Transducin (alpha subunit), insertion domain"/>
    <property type="match status" value="1"/>
</dbReference>
<evidence type="ECO:0000256" key="4">
    <source>
        <dbReference type="ARBA" id="ARBA00023134"/>
    </source>
</evidence>
<dbReference type="GO" id="GO:0001664">
    <property type="term" value="F:G protein-coupled receptor binding"/>
    <property type="evidence" value="ECO:0007669"/>
    <property type="project" value="InterPro"/>
</dbReference>
<dbReference type="CDD" id="cd00066">
    <property type="entry name" value="G-alpha"/>
    <property type="match status" value="1"/>
</dbReference>
<evidence type="ECO:0008006" key="10">
    <source>
        <dbReference type="Google" id="ProtNLM"/>
    </source>
</evidence>
<comment type="caution">
    <text evidence="8">The sequence shown here is derived from an EMBL/GenBank/DDBJ whole genome shotgun (WGS) entry which is preliminary data.</text>
</comment>
<dbReference type="GO" id="GO:0005737">
    <property type="term" value="C:cytoplasm"/>
    <property type="evidence" value="ECO:0007669"/>
    <property type="project" value="TreeGrafter"/>
</dbReference>
<keyword evidence="2 6" id="KW-0547">Nucleotide-binding</keyword>
<feature type="binding site" evidence="6">
    <location>
        <begin position="204"/>
        <end position="208"/>
    </location>
    <ligand>
        <name>GTP</name>
        <dbReference type="ChEBI" id="CHEBI:37565"/>
    </ligand>
</feature>
<dbReference type="OrthoDB" id="5817230at2759"/>
<dbReference type="InterPro" id="IPR027417">
    <property type="entry name" value="P-loop_NTPase"/>
</dbReference>
<dbReference type="PANTHER" id="PTHR10218:SF242">
    <property type="entry name" value="GUANINE NUCLEOTIDE-BINDING PROTEIN ALPHA-1 SUBUNIT"/>
    <property type="match status" value="1"/>
</dbReference>
<dbReference type="Proteomes" id="UP000738359">
    <property type="component" value="Unassembled WGS sequence"/>
</dbReference>
<reference evidence="8" key="1">
    <citation type="journal article" date="2020" name="Fungal Divers.">
        <title>Resolving the Mortierellaceae phylogeny through synthesis of multi-gene phylogenetics and phylogenomics.</title>
        <authorList>
            <person name="Vandepol N."/>
            <person name="Liber J."/>
            <person name="Desiro A."/>
            <person name="Na H."/>
            <person name="Kennedy M."/>
            <person name="Barry K."/>
            <person name="Grigoriev I.V."/>
            <person name="Miller A.N."/>
            <person name="O'Donnell K."/>
            <person name="Stajich J.E."/>
            <person name="Bonito G."/>
        </authorList>
    </citation>
    <scope>NUCLEOTIDE SEQUENCE</scope>
    <source>
        <strain evidence="8">CK1249</strain>
    </source>
</reference>
<accession>A0A9P6JDM7</accession>
<dbReference type="PRINTS" id="PR01241">
    <property type="entry name" value="GPROTEINAFNG"/>
</dbReference>
<evidence type="ECO:0000256" key="2">
    <source>
        <dbReference type="ARBA" id="ARBA00022741"/>
    </source>
</evidence>
<feature type="binding site" evidence="6">
    <location>
        <begin position="273"/>
        <end position="276"/>
    </location>
    <ligand>
        <name>GTP</name>
        <dbReference type="ChEBI" id="CHEBI:37565"/>
    </ligand>
</feature>
<dbReference type="Gene3D" id="3.40.50.300">
    <property type="entry name" value="P-loop containing nucleotide triphosphate hydrolases"/>
    <property type="match status" value="1"/>
</dbReference>
<dbReference type="GO" id="GO:0005834">
    <property type="term" value="C:heterotrimeric G-protein complex"/>
    <property type="evidence" value="ECO:0007669"/>
    <property type="project" value="InterPro"/>
</dbReference>
<feature type="binding site" evidence="6">
    <location>
        <begin position="47"/>
        <end position="52"/>
    </location>
    <ligand>
        <name>GTP</name>
        <dbReference type="ChEBI" id="CHEBI:37565"/>
    </ligand>
</feature>
<dbReference type="EMBL" id="JAAAHY010000048">
    <property type="protein sequence ID" value="KAF9967958.1"/>
    <property type="molecule type" value="Genomic_DNA"/>
</dbReference>
<evidence type="ECO:0000256" key="6">
    <source>
        <dbReference type="PIRSR" id="PIRSR601019-1"/>
    </source>
</evidence>
<dbReference type="PROSITE" id="PS51882">
    <property type="entry name" value="G_ALPHA"/>
    <property type="match status" value="1"/>
</dbReference>
<dbReference type="AlphaFoldDB" id="A0A9P6JDM7"/>
<feature type="binding site" evidence="7">
    <location>
        <position position="185"/>
    </location>
    <ligand>
        <name>Mg(2+)</name>
        <dbReference type="ChEBI" id="CHEBI:18420"/>
    </ligand>
</feature>
<evidence type="ECO:0000256" key="3">
    <source>
        <dbReference type="ARBA" id="ARBA00022842"/>
    </source>
</evidence>
<dbReference type="Pfam" id="PF00503">
    <property type="entry name" value="G-alpha"/>
    <property type="match status" value="1"/>
</dbReference>
<feature type="binding site" evidence="6">
    <location>
        <position position="330"/>
    </location>
    <ligand>
        <name>GTP</name>
        <dbReference type="ChEBI" id="CHEBI:37565"/>
    </ligand>
</feature>
<keyword evidence="1 7" id="KW-0479">Metal-binding</keyword>
<keyword evidence="4 6" id="KW-0342">GTP-binding</keyword>
<dbReference type="SUPFAM" id="SSF52540">
    <property type="entry name" value="P-loop containing nucleoside triphosphate hydrolases"/>
    <property type="match status" value="1"/>
</dbReference>
<protein>
    <recommendedName>
        <fullName evidence="10">Guanine nucleotide-binding protein alpha-2 subunit</fullName>
    </recommendedName>
</protein>
<name>A0A9P6JDM7_MORAP</name>
<evidence type="ECO:0000313" key="9">
    <source>
        <dbReference type="Proteomes" id="UP000738359"/>
    </source>
</evidence>
<dbReference type="GO" id="GO:0005525">
    <property type="term" value="F:GTP binding"/>
    <property type="evidence" value="ECO:0007669"/>
    <property type="project" value="UniProtKB-KW"/>
</dbReference>
<dbReference type="PANTHER" id="PTHR10218">
    <property type="entry name" value="GTP-BINDING PROTEIN ALPHA SUBUNIT"/>
    <property type="match status" value="1"/>
</dbReference>
<dbReference type="InterPro" id="IPR002975">
    <property type="entry name" value="Fungi_Gprotein_alpha"/>
</dbReference>
<evidence type="ECO:0000256" key="5">
    <source>
        <dbReference type="ARBA" id="ARBA00023224"/>
    </source>
</evidence>
<keyword evidence="9" id="KW-1185">Reference proteome</keyword>
<evidence type="ECO:0000256" key="7">
    <source>
        <dbReference type="PIRSR" id="PIRSR601019-2"/>
    </source>
</evidence>
<evidence type="ECO:0000256" key="1">
    <source>
        <dbReference type="ARBA" id="ARBA00022723"/>
    </source>
</evidence>
<proteinExistence type="predicted"/>
<keyword evidence="3 7" id="KW-0460">Magnesium</keyword>
<dbReference type="SMART" id="SM00275">
    <property type="entry name" value="G_alpha"/>
    <property type="match status" value="1"/>
</dbReference>
<evidence type="ECO:0000313" key="8">
    <source>
        <dbReference type="EMBL" id="KAF9967958.1"/>
    </source>
</evidence>
<dbReference type="GO" id="GO:0046872">
    <property type="term" value="F:metal ion binding"/>
    <property type="evidence" value="ECO:0007669"/>
    <property type="project" value="UniProtKB-KW"/>
</dbReference>
<dbReference type="InterPro" id="IPR001019">
    <property type="entry name" value="Gprotein_alpha_su"/>
</dbReference>